<reference evidence="1 2" key="1">
    <citation type="submission" date="2018-01" db="EMBL/GenBank/DDBJ databases">
        <title>Genomic Encyclopedia of Archaeal and Bacterial Type Strains, Phase II (KMG-II): from individual species to whole genera.</title>
        <authorList>
            <person name="Goeker M."/>
        </authorList>
    </citation>
    <scope>NUCLEOTIDE SEQUENCE [LARGE SCALE GENOMIC DNA]</scope>
    <source>
        <strain evidence="1 2">DSM 17023</strain>
    </source>
</reference>
<dbReference type="OrthoDB" id="354287at2"/>
<dbReference type="RefSeq" id="WP_146048506.1">
    <property type="nucleotide sequence ID" value="NZ_PPCN01000001.1"/>
</dbReference>
<accession>A0A2S3V3N7</accession>
<organism evidence="1 2">
    <name type="scientific">Roseibium marinum</name>
    <dbReference type="NCBI Taxonomy" id="281252"/>
    <lineage>
        <taxon>Bacteria</taxon>
        <taxon>Pseudomonadati</taxon>
        <taxon>Pseudomonadota</taxon>
        <taxon>Alphaproteobacteria</taxon>
        <taxon>Hyphomicrobiales</taxon>
        <taxon>Stappiaceae</taxon>
        <taxon>Roseibium</taxon>
    </lineage>
</organism>
<dbReference type="AlphaFoldDB" id="A0A2S3V3N7"/>
<name>A0A2S3V3N7_9HYPH</name>
<proteinExistence type="predicted"/>
<sequence>MQFDVVRVQQWLSDISATRGPDGLNHGFDVAAEFVERFEADSSAATALAEKPGYSDLSGKIVEGSPISLPII</sequence>
<comment type="caution">
    <text evidence="1">The sequence shown here is derived from an EMBL/GenBank/DDBJ whole genome shotgun (WGS) entry which is preliminary data.</text>
</comment>
<gene>
    <name evidence="1" type="ORF">CLV41_1011027</name>
</gene>
<dbReference type="Proteomes" id="UP000236959">
    <property type="component" value="Unassembled WGS sequence"/>
</dbReference>
<protein>
    <submittedName>
        <fullName evidence="1">Uncharacterized protein</fullName>
    </submittedName>
</protein>
<dbReference type="EMBL" id="PPCN01000001">
    <property type="protein sequence ID" value="POF34571.1"/>
    <property type="molecule type" value="Genomic_DNA"/>
</dbReference>
<evidence type="ECO:0000313" key="2">
    <source>
        <dbReference type="Proteomes" id="UP000236959"/>
    </source>
</evidence>
<evidence type="ECO:0000313" key="1">
    <source>
        <dbReference type="EMBL" id="POF34571.1"/>
    </source>
</evidence>
<keyword evidence="2" id="KW-1185">Reference proteome</keyword>